<evidence type="ECO:0000256" key="1">
    <source>
        <dbReference type="SAM" id="Phobius"/>
    </source>
</evidence>
<dbReference type="STRING" id="1048983.EL17_21375"/>
<feature type="transmembrane region" description="Helical" evidence="1">
    <location>
        <begin position="63"/>
        <end position="83"/>
    </location>
</feature>
<dbReference type="EMBL" id="JMIH01000039">
    <property type="protein sequence ID" value="KEO71740.1"/>
    <property type="molecule type" value="Genomic_DNA"/>
</dbReference>
<name>A0A074KU07_9BACT</name>
<accession>A0A074KU07</accession>
<sequence>MGYSALGLSFDFQLFKWVTLVAIMCYFLFISWKFYKHFALIYANYMFNQKSNDFNKHIDKPRILIYSIFWPLMIIAMILFIIHTPKYELWIEMIIISPLIVLFSIASYTCHFTWQPVFSEKFIPQIKKRIQSKKATFKCHYSVVQLRKIFKGMIEYELMEYEDHYLQKQHINLFTEIFQKEKLPDIPPFDLKMINSDIIYFFRKMETKINGMTNPKWAQIFTRNGAEINPSSLYIEKKTMEETKGRSEKMDMIDIIFSQIGLDFRQKH</sequence>
<comment type="caution">
    <text evidence="2">The sequence shown here is derived from an EMBL/GenBank/DDBJ whole genome shotgun (WGS) entry which is preliminary data.</text>
</comment>
<keyword evidence="1" id="KW-0812">Transmembrane</keyword>
<reference evidence="2 3" key="1">
    <citation type="submission" date="2014-04" db="EMBL/GenBank/DDBJ databases">
        <title>Characterization and application of a salt tolerant electro-active bacterium.</title>
        <authorList>
            <person name="Yang L."/>
            <person name="Wei S."/>
            <person name="Tay Q.X.M."/>
        </authorList>
    </citation>
    <scope>NUCLEOTIDE SEQUENCE [LARGE SCALE GENOMIC DNA]</scope>
    <source>
        <strain evidence="2 3">LY1</strain>
    </source>
</reference>
<protein>
    <submittedName>
        <fullName evidence="2">Uncharacterized protein</fullName>
    </submittedName>
</protein>
<dbReference type="AlphaFoldDB" id="A0A074KU07"/>
<gene>
    <name evidence="2" type="ORF">EL17_21375</name>
</gene>
<organism evidence="2 3">
    <name type="scientific">Anditalea andensis</name>
    <dbReference type="NCBI Taxonomy" id="1048983"/>
    <lineage>
        <taxon>Bacteria</taxon>
        <taxon>Pseudomonadati</taxon>
        <taxon>Bacteroidota</taxon>
        <taxon>Cytophagia</taxon>
        <taxon>Cytophagales</taxon>
        <taxon>Cytophagaceae</taxon>
        <taxon>Anditalea</taxon>
    </lineage>
</organism>
<evidence type="ECO:0000313" key="2">
    <source>
        <dbReference type="EMBL" id="KEO71740.1"/>
    </source>
</evidence>
<dbReference type="Proteomes" id="UP000027821">
    <property type="component" value="Unassembled WGS sequence"/>
</dbReference>
<feature type="transmembrane region" description="Helical" evidence="1">
    <location>
        <begin position="14"/>
        <end position="35"/>
    </location>
</feature>
<keyword evidence="3" id="KW-1185">Reference proteome</keyword>
<keyword evidence="1" id="KW-1133">Transmembrane helix</keyword>
<dbReference type="eggNOG" id="ENOG50349B5">
    <property type="taxonomic scope" value="Bacteria"/>
</dbReference>
<feature type="transmembrane region" description="Helical" evidence="1">
    <location>
        <begin position="89"/>
        <end position="114"/>
    </location>
</feature>
<evidence type="ECO:0000313" key="3">
    <source>
        <dbReference type="Proteomes" id="UP000027821"/>
    </source>
</evidence>
<proteinExistence type="predicted"/>
<keyword evidence="1" id="KW-0472">Membrane</keyword>